<dbReference type="KEGG" id="jre:109010213"/>
<gene>
    <name evidence="5" type="primary">LOC109010213</name>
</gene>
<dbReference type="PANTHER" id="PTHR13994:SF53">
    <property type="entry name" value="NUDIX HYDROLASE 8-LIKE"/>
    <property type="match status" value="1"/>
</dbReference>
<dbReference type="GeneID" id="109010213"/>
<keyword evidence="2" id="KW-0479">Metal-binding</keyword>
<keyword evidence="4" id="KW-1185">Reference proteome</keyword>
<dbReference type="Proteomes" id="UP000235220">
    <property type="component" value="Chromosome 1"/>
</dbReference>
<dbReference type="FunFam" id="3.90.79.10:FF:000015">
    <property type="entry name" value="Nudix hydrolase 8"/>
    <property type="match status" value="1"/>
</dbReference>
<dbReference type="Gramene" id="Jr01_27390_p1">
    <property type="protein sequence ID" value="cds.Jr01_27390_p1"/>
    <property type="gene ID" value="Jr01_27390"/>
</dbReference>
<organism evidence="4 5">
    <name type="scientific">Juglans regia</name>
    <name type="common">English walnut</name>
    <dbReference type="NCBI Taxonomy" id="51240"/>
    <lineage>
        <taxon>Eukaryota</taxon>
        <taxon>Viridiplantae</taxon>
        <taxon>Streptophyta</taxon>
        <taxon>Embryophyta</taxon>
        <taxon>Tracheophyta</taxon>
        <taxon>Spermatophyta</taxon>
        <taxon>Magnoliopsida</taxon>
        <taxon>eudicotyledons</taxon>
        <taxon>Gunneridae</taxon>
        <taxon>Pentapetalae</taxon>
        <taxon>rosids</taxon>
        <taxon>fabids</taxon>
        <taxon>Fagales</taxon>
        <taxon>Juglandaceae</taxon>
        <taxon>Juglans</taxon>
    </lineage>
</organism>
<dbReference type="Gene3D" id="3.90.79.10">
    <property type="entry name" value="Nucleoside Triphosphate Pyrophosphohydrolase"/>
    <property type="match status" value="1"/>
</dbReference>
<evidence type="ECO:0000313" key="4">
    <source>
        <dbReference type="Proteomes" id="UP000235220"/>
    </source>
</evidence>
<evidence type="ECO:0000256" key="3">
    <source>
        <dbReference type="ARBA" id="ARBA00022801"/>
    </source>
</evidence>
<comment type="similarity">
    <text evidence="1">Belongs to the Nudix hydrolase family.</text>
</comment>
<evidence type="ECO:0000256" key="2">
    <source>
        <dbReference type="ARBA" id="ARBA00022723"/>
    </source>
</evidence>
<proteinExistence type="inferred from homology"/>
<protein>
    <submittedName>
        <fullName evidence="5">Nudix hydrolase 8-like</fullName>
    </submittedName>
</protein>
<dbReference type="OrthoDB" id="447842at2759"/>
<dbReference type="Pfam" id="PF18290">
    <property type="entry name" value="Nudix_hydro"/>
    <property type="match status" value="1"/>
</dbReference>
<evidence type="ECO:0000313" key="5">
    <source>
        <dbReference type="RefSeq" id="XP_018846518.1"/>
    </source>
</evidence>
<dbReference type="GO" id="GO:0035529">
    <property type="term" value="F:NADH pyrophosphatase activity"/>
    <property type="evidence" value="ECO:0000318"/>
    <property type="project" value="GO_Central"/>
</dbReference>
<dbReference type="GO" id="GO:0047631">
    <property type="term" value="F:ADP-ribose diphosphatase activity"/>
    <property type="evidence" value="ECO:0000318"/>
    <property type="project" value="GO_Central"/>
</dbReference>
<dbReference type="GO" id="GO:0046872">
    <property type="term" value="F:metal ion binding"/>
    <property type="evidence" value="ECO:0007669"/>
    <property type="project" value="UniProtKB-KW"/>
</dbReference>
<dbReference type="AlphaFoldDB" id="A0A2I4GRJ3"/>
<accession>A0A2I4GRJ3</accession>
<dbReference type="InterPro" id="IPR000086">
    <property type="entry name" value="NUDIX_hydrolase_dom"/>
</dbReference>
<evidence type="ECO:0000256" key="1">
    <source>
        <dbReference type="ARBA" id="ARBA00005582"/>
    </source>
</evidence>
<dbReference type="SUPFAM" id="SSF55811">
    <property type="entry name" value="Nudix"/>
    <property type="match status" value="1"/>
</dbReference>
<dbReference type="PRINTS" id="PR01356">
    <property type="entry name" value="GFGPROTEIN"/>
</dbReference>
<dbReference type="RefSeq" id="XP_018846518.1">
    <property type="nucleotide sequence ID" value="XM_018990973.2"/>
</dbReference>
<keyword evidence="3" id="KW-0378">Hydrolase</keyword>
<dbReference type="InterPro" id="IPR003293">
    <property type="entry name" value="Nudix_hydrolase6-like"/>
</dbReference>
<dbReference type="CDD" id="cd04670">
    <property type="entry name" value="NUDIX_ASFGF2_Nudt6"/>
    <property type="match status" value="1"/>
</dbReference>
<dbReference type="InterPro" id="IPR020084">
    <property type="entry name" value="NUDIX_hydrolase_CS"/>
</dbReference>
<dbReference type="FunFam" id="3.40.630.30:FF:000016">
    <property type="entry name" value="nudix hydrolase 2"/>
    <property type="match status" value="1"/>
</dbReference>
<dbReference type="InterPro" id="IPR015797">
    <property type="entry name" value="NUDIX_hydrolase-like_dom_sf"/>
</dbReference>
<dbReference type="Pfam" id="PF00293">
    <property type="entry name" value="NUDIX"/>
    <property type="match status" value="1"/>
</dbReference>
<dbReference type="InterPro" id="IPR040618">
    <property type="entry name" value="Pre-Nudix"/>
</dbReference>
<sequence>MMAAAMDASRQSYFNFQHLIKGPRSTKAKDWSFQWPLKGFLKKSMLINSSSSQLKSSPLSFHGGSYVHKTGGFHVLSPNISSATSTVVELIDAWDDEYDGVVINPESLPLSVNAFAFALRASLSNWKLKGKRGVWLKILQGQADLVPIAIQEGFDYHHAESGYVMLVYWIPNEPCTLPASPSHQIGVAGFVINDKKQVLVVKEKCPCSCSGVWKLPTGYINKSEDIFDGVMREVKEETGVDTIFLEMVAFRHAHLVAFEKSDLLFVCMLKPLSHEITIDEKEIQAAKWMPIDEVIGQPFYEEDHMTKKVIDIGIAAYEDRYRGFTAHQLASKLDGKLSYLYYLNNNDASKHY</sequence>
<dbReference type="GO" id="GO:0051287">
    <property type="term" value="F:NAD binding"/>
    <property type="evidence" value="ECO:0000318"/>
    <property type="project" value="GO_Central"/>
</dbReference>
<dbReference type="PROSITE" id="PS51462">
    <property type="entry name" value="NUDIX"/>
    <property type="match status" value="1"/>
</dbReference>
<reference evidence="5" key="1">
    <citation type="submission" date="2025-08" db="UniProtKB">
        <authorList>
            <consortium name="RefSeq"/>
        </authorList>
    </citation>
    <scope>IDENTIFICATION</scope>
    <source>
        <tissue evidence="5">Leaves</tissue>
    </source>
</reference>
<name>A0A2I4GRJ3_JUGRE</name>
<dbReference type="PANTHER" id="PTHR13994">
    <property type="entry name" value="NUDIX HYDROLASE RELATED"/>
    <property type="match status" value="1"/>
</dbReference>
<dbReference type="PROSITE" id="PS00893">
    <property type="entry name" value="NUDIX_BOX"/>
    <property type="match status" value="1"/>
</dbReference>
<dbReference type="STRING" id="51240.A0A2I4GRJ3"/>
<dbReference type="Gene3D" id="3.40.630.30">
    <property type="match status" value="1"/>
</dbReference>